<dbReference type="GO" id="GO:0004672">
    <property type="term" value="F:protein kinase activity"/>
    <property type="evidence" value="ECO:0007669"/>
    <property type="project" value="InterPro"/>
</dbReference>
<evidence type="ECO:0000313" key="4">
    <source>
        <dbReference type="Proteomes" id="UP000799539"/>
    </source>
</evidence>
<dbReference type="GO" id="GO:0005524">
    <property type="term" value="F:ATP binding"/>
    <property type="evidence" value="ECO:0007669"/>
    <property type="project" value="InterPro"/>
</dbReference>
<dbReference type="InterPro" id="IPR000719">
    <property type="entry name" value="Prot_kinase_dom"/>
</dbReference>
<sequence>MSIIPIQGIGDGNAQGSDPRDEYLRSWHHAAGRLRSGGMDLDAIDDLYNRMQKMASEHNVYLQFSELSGITGDTNYRIELLTSVRKLEDQCWRRSWADSAKHVRDLGWNRAADAIEALGASVVMNGRHTRDITALDKCNALYSDVEHRLSIRNVDNRTLDRYRGQKERLIWDLTNHGTFVMPPDFPTGVSAQQFCENLMMAINQSRVNRVKPSWDAASAALQERFRKMTEFVTANYDPYFADQHEPERRPPLAIPFDDANQTVFFDAGGKWHQVGYIGGGATANVLLWYKVNPWNMIVDRVAGKEMYLEPENQWLSPEYWEVPIHDRIPREYALARSLNDLNVENAVRHRDYGLYEKYVMIRLYLEVCEFGDLNKAIREHFRFRQRISTRAIWSVFEALATVLVFMERGNTPAGVTPPQHRSQYHRDIKPENVFFTAPNARAWQQLPTAKLGDFGLGTWTTAGNAHAPGIGTPEYMAPEALACGRPDDQQTTGGHQSYHTVTTKSDVWSVGRVIMAMMQLEGDPVWLPLFKCTEQEPSFDQQSQTQYPLPLQNLVLQCLKDDPAQRPTPSGLWTEIQNATHGLKHAQPSDQEPPFMNFVRPIYAGMAL</sequence>
<dbReference type="PROSITE" id="PS50011">
    <property type="entry name" value="PROTEIN_KINASE_DOM"/>
    <property type="match status" value="1"/>
</dbReference>
<dbReference type="Gene3D" id="1.10.510.10">
    <property type="entry name" value="Transferase(Phosphotransferase) domain 1"/>
    <property type="match status" value="1"/>
</dbReference>
<dbReference type="InterPro" id="IPR053083">
    <property type="entry name" value="TF_kinase-domain_protein"/>
</dbReference>
<evidence type="ECO:0000256" key="1">
    <source>
        <dbReference type="SAM" id="MobiDB-lite"/>
    </source>
</evidence>
<dbReference type="SUPFAM" id="SSF56112">
    <property type="entry name" value="Protein kinase-like (PK-like)"/>
    <property type="match status" value="1"/>
</dbReference>
<name>A0A6A6FTJ5_9PEZI</name>
<keyword evidence="4" id="KW-1185">Reference proteome</keyword>
<feature type="domain" description="Protein kinase" evidence="2">
    <location>
        <begin position="271"/>
        <end position="596"/>
    </location>
</feature>
<gene>
    <name evidence="3" type="ORF">CERZMDRAFT_92878</name>
</gene>
<dbReference type="OrthoDB" id="3648735at2759"/>
<evidence type="ECO:0000313" key="3">
    <source>
        <dbReference type="EMBL" id="KAF2216806.1"/>
    </source>
</evidence>
<protein>
    <recommendedName>
        <fullName evidence="2">Protein kinase domain-containing protein</fullName>
    </recommendedName>
</protein>
<dbReference type="Proteomes" id="UP000799539">
    <property type="component" value="Unassembled WGS sequence"/>
</dbReference>
<feature type="region of interest" description="Disordered" evidence="1">
    <location>
        <begin position="1"/>
        <end position="21"/>
    </location>
</feature>
<dbReference type="PANTHER" id="PTHR44305">
    <property type="entry name" value="SI:DKEY-192D15.2-RELATED"/>
    <property type="match status" value="1"/>
</dbReference>
<reference evidence="3" key="1">
    <citation type="journal article" date="2020" name="Stud. Mycol.">
        <title>101 Dothideomycetes genomes: a test case for predicting lifestyles and emergence of pathogens.</title>
        <authorList>
            <person name="Haridas S."/>
            <person name="Albert R."/>
            <person name="Binder M."/>
            <person name="Bloem J."/>
            <person name="Labutti K."/>
            <person name="Salamov A."/>
            <person name="Andreopoulos B."/>
            <person name="Baker S."/>
            <person name="Barry K."/>
            <person name="Bills G."/>
            <person name="Bluhm B."/>
            <person name="Cannon C."/>
            <person name="Castanera R."/>
            <person name="Culley D."/>
            <person name="Daum C."/>
            <person name="Ezra D."/>
            <person name="Gonzalez J."/>
            <person name="Henrissat B."/>
            <person name="Kuo A."/>
            <person name="Liang C."/>
            <person name="Lipzen A."/>
            <person name="Lutzoni F."/>
            <person name="Magnuson J."/>
            <person name="Mondo S."/>
            <person name="Nolan M."/>
            <person name="Ohm R."/>
            <person name="Pangilinan J."/>
            <person name="Park H.-J."/>
            <person name="Ramirez L."/>
            <person name="Alfaro M."/>
            <person name="Sun H."/>
            <person name="Tritt A."/>
            <person name="Yoshinaga Y."/>
            <person name="Zwiers L.-H."/>
            <person name="Turgeon B."/>
            <person name="Goodwin S."/>
            <person name="Spatafora J."/>
            <person name="Crous P."/>
            <person name="Grigoriev I."/>
        </authorList>
    </citation>
    <scope>NUCLEOTIDE SEQUENCE</scope>
    <source>
        <strain evidence="3">SCOH1-5</strain>
    </source>
</reference>
<organism evidence="3 4">
    <name type="scientific">Cercospora zeae-maydis SCOH1-5</name>
    <dbReference type="NCBI Taxonomy" id="717836"/>
    <lineage>
        <taxon>Eukaryota</taxon>
        <taxon>Fungi</taxon>
        <taxon>Dikarya</taxon>
        <taxon>Ascomycota</taxon>
        <taxon>Pezizomycotina</taxon>
        <taxon>Dothideomycetes</taxon>
        <taxon>Dothideomycetidae</taxon>
        <taxon>Mycosphaerellales</taxon>
        <taxon>Mycosphaerellaceae</taxon>
        <taxon>Cercospora</taxon>
    </lineage>
</organism>
<dbReference type="PROSITE" id="PS50007">
    <property type="entry name" value="PIPLC_X_DOMAIN"/>
    <property type="match status" value="1"/>
</dbReference>
<dbReference type="Pfam" id="PF00069">
    <property type="entry name" value="Pkinase"/>
    <property type="match status" value="1"/>
</dbReference>
<dbReference type="PANTHER" id="PTHR44305:SF24">
    <property type="entry name" value="TYROSINE-PROTEIN KINASE C03B1.5-RELATED"/>
    <property type="match status" value="1"/>
</dbReference>
<dbReference type="EMBL" id="ML992663">
    <property type="protein sequence ID" value="KAF2216806.1"/>
    <property type="molecule type" value="Genomic_DNA"/>
</dbReference>
<dbReference type="AlphaFoldDB" id="A0A6A6FTJ5"/>
<evidence type="ECO:0000259" key="2">
    <source>
        <dbReference type="PROSITE" id="PS50011"/>
    </source>
</evidence>
<accession>A0A6A6FTJ5</accession>
<dbReference type="SMART" id="SM00220">
    <property type="entry name" value="S_TKc"/>
    <property type="match status" value="1"/>
</dbReference>
<proteinExistence type="predicted"/>
<dbReference type="InterPro" id="IPR011009">
    <property type="entry name" value="Kinase-like_dom_sf"/>
</dbReference>